<dbReference type="Pfam" id="PF12833">
    <property type="entry name" value="HTH_18"/>
    <property type="match status" value="1"/>
</dbReference>
<dbReference type="InterPro" id="IPR018062">
    <property type="entry name" value="HTH_AraC-typ_CS"/>
</dbReference>
<dbReference type="InterPro" id="IPR013096">
    <property type="entry name" value="Cupin_2"/>
</dbReference>
<keyword evidence="1" id="KW-0805">Transcription regulation</keyword>
<evidence type="ECO:0000313" key="6">
    <source>
        <dbReference type="Proteomes" id="UP000016662"/>
    </source>
</evidence>
<dbReference type="SMART" id="SM00342">
    <property type="entry name" value="HTH_ARAC"/>
    <property type="match status" value="1"/>
</dbReference>
<reference evidence="5 6" key="1">
    <citation type="submission" date="2013-07" db="EMBL/GenBank/DDBJ databases">
        <authorList>
            <person name="Weinstock G."/>
            <person name="Sodergren E."/>
            <person name="Wylie T."/>
            <person name="Fulton L."/>
            <person name="Fulton R."/>
            <person name="Fronick C."/>
            <person name="O'Laughlin M."/>
            <person name="Godfrey J."/>
            <person name="Miner T."/>
            <person name="Herter B."/>
            <person name="Appelbaum E."/>
            <person name="Cordes M."/>
            <person name="Lek S."/>
            <person name="Wollam A."/>
            <person name="Pepin K.H."/>
            <person name="Palsikar V.B."/>
            <person name="Mitreva M."/>
            <person name="Wilson R.K."/>
        </authorList>
    </citation>
    <scope>NUCLEOTIDE SEQUENCE [LARGE SCALE GENOMIC DNA]</scope>
    <source>
        <strain evidence="5 6">ATCC 27760</strain>
    </source>
</reference>
<dbReference type="InterPro" id="IPR009057">
    <property type="entry name" value="Homeodomain-like_sf"/>
</dbReference>
<dbReference type="PRINTS" id="PR00032">
    <property type="entry name" value="HTHARAC"/>
</dbReference>
<accession>U2K9I1</accession>
<protein>
    <submittedName>
        <fullName evidence="5">Transcriptional regulator, AraC family</fullName>
    </submittedName>
</protein>
<feature type="domain" description="HTH araC/xylS-type" evidence="4">
    <location>
        <begin position="199"/>
        <end position="297"/>
    </location>
</feature>
<dbReference type="RefSeq" id="WP_021683158.1">
    <property type="nucleotide sequence ID" value="NZ_KI260466.1"/>
</dbReference>
<dbReference type="Gene3D" id="1.10.10.60">
    <property type="entry name" value="Homeodomain-like"/>
    <property type="match status" value="2"/>
</dbReference>
<evidence type="ECO:0000313" key="5">
    <source>
        <dbReference type="EMBL" id="ERJ95151.1"/>
    </source>
</evidence>
<dbReference type="STRING" id="411473.RUMCAL_01689"/>
<sequence length="303" mass="35475">MKNLNDGYAKIITDETLRETISHGSEEYPFRYYYEDIWLFDLHCIDWHWHPEVEFVLVENGTADFFVGSSRYVLNTGEAIFINTQVIHRFESSESTIIPNMVFSPLLIAAENSLIYRKYIKPVLMSSVECLIISPTDEKQCEMLDTIRNVFAIQESKSISELKTTELIMKLWGQIYESISWNDTQNINKTSAQAQAQLQIMMQHIHKNYYRRITLEDLARSVSISKSSVLNIFKSYLHTSPINYALEYRLKRAAKFLTETENSVFVIAQTAGFENVGYFCRKFKALYGMTPKEYRNHRRSERK</sequence>
<evidence type="ECO:0000256" key="2">
    <source>
        <dbReference type="ARBA" id="ARBA00023125"/>
    </source>
</evidence>
<dbReference type="PATRIC" id="fig|411473.3.peg.1378"/>
<dbReference type="PROSITE" id="PS01124">
    <property type="entry name" value="HTH_ARAC_FAMILY_2"/>
    <property type="match status" value="1"/>
</dbReference>
<evidence type="ECO:0000259" key="4">
    <source>
        <dbReference type="PROSITE" id="PS01124"/>
    </source>
</evidence>
<gene>
    <name evidence="5" type="ORF">RUMCAL_01689</name>
</gene>
<dbReference type="AlphaFoldDB" id="U2K9I1"/>
<dbReference type="GO" id="GO:0003700">
    <property type="term" value="F:DNA-binding transcription factor activity"/>
    <property type="evidence" value="ECO:0007669"/>
    <property type="project" value="InterPro"/>
</dbReference>
<dbReference type="OrthoDB" id="9778008at2"/>
<dbReference type="eggNOG" id="COG0662">
    <property type="taxonomic scope" value="Bacteria"/>
</dbReference>
<organism evidence="5 6">
    <name type="scientific">Ruminococcus callidus ATCC 27760</name>
    <dbReference type="NCBI Taxonomy" id="411473"/>
    <lineage>
        <taxon>Bacteria</taxon>
        <taxon>Bacillati</taxon>
        <taxon>Bacillota</taxon>
        <taxon>Clostridia</taxon>
        <taxon>Eubacteriales</taxon>
        <taxon>Oscillospiraceae</taxon>
        <taxon>Ruminococcus</taxon>
    </lineage>
</organism>
<dbReference type="Proteomes" id="UP000016662">
    <property type="component" value="Unassembled WGS sequence"/>
</dbReference>
<dbReference type="InterPro" id="IPR011051">
    <property type="entry name" value="RmlC_Cupin_sf"/>
</dbReference>
<proteinExistence type="predicted"/>
<evidence type="ECO:0000256" key="1">
    <source>
        <dbReference type="ARBA" id="ARBA00023015"/>
    </source>
</evidence>
<name>U2K9I1_9FIRM</name>
<keyword evidence="3" id="KW-0804">Transcription</keyword>
<dbReference type="eggNOG" id="COG2207">
    <property type="taxonomic scope" value="Bacteria"/>
</dbReference>
<dbReference type="Pfam" id="PF07883">
    <property type="entry name" value="Cupin_2"/>
    <property type="match status" value="1"/>
</dbReference>
<dbReference type="InterPro" id="IPR020449">
    <property type="entry name" value="Tscrpt_reg_AraC-type_HTH"/>
</dbReference>
<keyword evidence="2" id="KW-0238">DNA-binding</keyword>
<dbReference type="Gene3D" id="2.60.120.10">
    <property type="entry name" value="Jelly Rolls"/>
    <property type="match status" value="1"/>
</dbReference>
<dbReference type="HOGENOM" id="CLU_000445_88_3_9"/>
<dbReference type="InterPro" id="IPR018060">
    <property type="entry name" value="HTH_AraC"/>
</dbReference>
<comment type="caution">
    <text evidence="5">The sequence shown here is derived from an EMBL/GenBank/DDBJ whole genome shotgun (WGS) entry which is preliminary data.</text>
</comment>
<dbReference type="SUPFAM" id="SSF46689">
    <property type="entry name" value="Homeodomain-like"/>
    <property type="match status" value="2"/>
</dbReference>
<dbReference type="PROSITE" id="PS00041">
    <property type="entry name" value="HTH_ARAC_FAMILY_1"/>
    <property type="match status" value="1"/>
</dbReference>
<evidence type="ECO:0000256" key="3">
    <source>
        <dbReference type="ARBA" id="ARBA00023163"/>
    </source>
</evidence>
<dbReference type="EMBL" id="AWVF01000214">
    <property type="protein sequence ID" value="ERJ95151.1"/>
    <property type="molecule type" value="Genomic_DNA"/>
</dbReference>
<dbReference type="PANTHER" id="PTHR43280:SF2">
    <property type="entry name" value="HTH-TYPE TRANSCRIPTIONAL REGULATOR EXSA"/>
    <property type="match status" value="1"/>
</dbReference>
<dbReference type="SUPFAM" id="SSF51182">
    <property type="entry name" value="RmlC-like cupins"/>
    <property type="match status" value="1"/>
</dbReference>
<dbReference type="InterPro" id="IPR014710">
    <property type="entry name" value="RmlC-like_jellyroll"/>
</dbReference>
<dbReference type="GO" id="GO:0043565">
    <property type="term" value="F:sequence-specific DNA binding"/>
    <property type="evidence" value="ECO:0007669"/>
    <property type="project" value="InterPro"/>
</dbReference>
<dbReference type="PANTHER" id="PTHR43280">
    <property type="entry name" value="ARAC-FAMILY TRANSCRIPTIONAL REGULATOR"/>
    <property type="match status" value="1"/>
</dbReference>
<keyword evidence="6" id="KW-1185">Reference proteome</keyword>